<reference evidence="7" key="1">
    <citation type="submission" date="2021-03" db="EMBL/GenBank/DDBJ databases">
        <title>Proteiniclasticum marinus sp. nov., isolated from tidal flat sediment.</title>
        <authorList>
            <person name="Namirimu T."/>
            <person name="Yang J.-A."/>
            <person name="Yang S.-H."/>
            <person name="Kim Y.-J."/>
            <person name="Kwon K.K."/>
        </authorList>
    </citation>
    <scope>NUCLEOTIDE SEQUENCE</scope>
    <source>
        <strain evidence="7">SCR006</strain>
    </source>
</reference>
<organism evidence="7 8">
    <name type="scientific">Proteiniclasticum aestuarii</name>
    <dbReference type="NCBI Taxonomy" id="2817862"/>
    <lineage>
        <taxon>Bacteria</taxon>
        <taxon>Bacillati</taxon>
        <taxon>Bacillota</taxon>
        <taxon>Clostridia</taxon>
        <taxon>Eubacteriales</taxon>
        <taxon>Clostridiaceae</taxon>
        <taxon>Proteiniclasticum</taxon>
    </lineage>
</organism>
<keyword evidence="3 6" id="KW-1133">Transmembrane helix</keyword>
<keyword evidence="8" id="KW-1185">Reference proteome</keyword>
<feature type="transmembrane region" description="Helical" evidence="6">
    <location>
        <begin position="59"/>
        <end position="80"/>
    </location>
</feature>
<dbReference type="RefSeq" id="WP_207600802.1">
    <property type="nucleotide sequence ID" value="NZ_JAFNJU010000016.1"/>
</dbReference>
<evidence type="ECO:0000256" key="6">
    <source>
        <dbReference type="SAM" id="Phobius"/>
    </source>
</evidence>
<evidence type="ECO:0000256" key="2">
    <source>
        <dbReference type="ARBA" id="ARBA00022692"/>
    </source>
</evidence>
<feature type="transmembrane region" description="Helical" evidence="6">
    <location>
        <begin position="216"/>
        <end position="245"/>
    </location>
</feature>
<dbReference type="GO" id="GO:0005886">
    <property type="term" value="C:plasma membrane"/>
    <property type="evidence" value="ECO:0007669"/>
    <property type="project" value="TreeGrafter"/>
</dbReference>
<dbReference type="GO" id="GO:0015499">
    <property type="term" value="F:formate transmembrane transporter activity"/>
    <property type="evidence" value="ECO:0007669"/>
    <property type="project" value="TreeGrafter"/>
</dbReference>
<dbReference type="PANTHER" id="PTHR30520">
    <property type="entry name" value="FORMATE TRANSPORTER-RELATED"/>
    <property type="match status" value="1"/>
</dbReference>
<dbReference type="InterPro" id="IPR023271">
    <property type="entry name" value="Aquaporin-like"/>
</dbReference>
<comment type="similarity">
    <text evidence="5">Belongs to the FNT transporter (TC 1.A.16) family.</text>
</comment>
<proteinExistence type="inferred from homology"/>
<keyword evidence="4 6" id="KW-0472">Membrane</keyword>
<comment type="caution">
    <text evidence="7">The sequence shown here is derived from an EMBL/GenBank/DDBJ whole genome shotgun (WGS) entry which is preliminary data.</text>
</comment>
<feature type="transmembrane region" description="Helical" evidence="6">
    <location>
        <begin position="26"/>
        <end position="47"/>
    </location>
</feature>
<dbReference type="EMBL" id="JAFNJU010000016">
    <property type="protein sequence ID" value="MBO1266277.1"/>
    <property type="molecule type" value="Genomic_DNA"/>
</dbReference>
<dbReference type="InterPro" id="IPR000292">
    <property type="entry name" value="For/NO2_transpt"/>
</dbReference>
<comment type="subcellular location">
    <subcellularLocation>
        <location evidence="1">Membrane</location>
        <topology evidence="1">Multi-pass membrane protein</topology>
    </subcellularLocation>
</comment>
<dbReference type="Gene3D" id="1.20.1080.10">
    <property type="entry name" value="Glycerol uptake facilitator protein"/>
    <property type="match status" value="1"/>
</dbReference>
<sequence>MKTYNEIIDYITAAGKSKTERNERALIIQGVLAGMFIAMGAIAYFRLVAYTADPGIGKFLGALIFPAGIMAILLVGAELFTSDCMGIMSVFRNRVKLGSFMRMLTIVLLSNLAGAVIMALLSTGAGIFSEAMVEAVTGSAVAKTAMPISQMLISAVLCNIIVCSGVMMAYSAKTVAGKLIAVWFPIAVFVLSGTEHIVANMFYLVMGFINGAEITIASILVSFVVVTIGNFIGGALIVTGAHYFIEKDMNAPEKKISDQGRAA</sequence>
<dbReference type="AlphaFoldDB" id="A0A939KH69"/>
<evidence type="ECO:0000256" key="3">
    <source>
        <dbReference type="ARBA" id="ARBA00022989"/>
    </source>
</evidence>
<feature type="transmembrane region" description="Helical" evidence="6">
    <location>
        <begin position="148"/>
        <end position="170"/>
    </location>
</feature>
<evidence type="ECO:0000256" key="4">
    <source>
        <dbReference type="ARBA" id="ARBA00023136"/>
    </source>
</evidence>
<feature type="transmembrane region" description="Helical" evidence="6">
    <location>
        <begin position="182"/>
        <end position="204"/>
    </location>
</feature>
<evidence type="ECO:0000256" key="5">
    <source>
        <dbReference type="ARBA" id="ARBA00049660"/>
    </source>
</evidence>
<gene>
    <name evidence="7" type="ORF">J3A84_14665</name>
</gene>
<dbReference type="PANTHER" id="PTHR30520:SF6">
    <property type="entry name" value="FORMATE_NITRATE FAMILY TRANSPORTER (EUROFUNG)"/>
    <property type="match status" value="1"/>
</dbReference>
<evidence type="ECO:0000256" key="1">
    <source>
        <dbReference type="ARBA" id="ARBA00004141"/>
    </source>
</evidence>
<evidence type="ECO:0000313" key="8">
    <source>
        <dbReference type="Proteomes" id="UP000664218"/>
    </source>
</evidence>
<keyword evidence="2 6" id="KW-0812">Transmembrane</keyword>
<dbReference type="PROSITE" id="PS01005">
    <property type="entry name" value="FORMATE_NITRITE_TP_1"/>
    <property type="match status" value="1"/>
</dbReference>
<name>A0A939KH69_9CLOT</name>
<feature type="transmembrane region" description="Helical" evidence="6">
    <location>
        <begin position="100"/>
        <end position="128"/>
    </location>
</feature>
<dbReference type="Proteomes" id="UP000664218">
    <property type="component" value="Unassembled WGS sequence"/>
</dbReference>
<protein>
    <submittedName>
        <fullName evidence="7">Formate/nitrite transporter family protein</fullName>
    </submittedName>
</protein>
<dbReference type="InterPro" id="IPR024002">
    <property type="entry name" value="For/NO2_transpt_CS"/>
</dbReference>
<evidence type="ECO:0000313" key="7">
    <source>
        <dbReference type="EMBL" id="MBO1266277.1"/>
    </source>
</evidence>
<dbReference type="Pfam" id="PF01226">
    <property type="entry name" value="Form_Nir_trans"/>
    <property type="match status" value="1"/>
</dbReference>
<accession>A0A939KH69</accession>